<keyword evidence="1" id="KW-0732">Signal</keyword>
<evidence type="ECO:0000313" key="2">
    <source>
        <dbReference type="EMBL" id="EED19558.1"/>
    </source>
</evidence>
<dbReference type="GeneID" id="8108362"/>
<organism evidence="2 3">
    <name type="scientific">Talaromyces stipitatus (strain ATCC 10500 / CBS 375.48 / QM 6759 / NRRL 1006)</name>
    <name type="common">Penicillium stipitatum</name>
    <dbReference type="NCBI Taxonomy" id="441959"/>
    <lineage>
        <taxon>Eukaryota</taxon>
        <taxon>Fungi</taxon>
        <taxon>Dikarya</taxon>
        <taxon>Ascomycota</taxon>
        <taxon>Pezizomycotina</taxon>
        <taxon>Eurotiomycetes</taxon>
        <taxon>Eurotiomycetidae</taxon>
        <taxon>Eurotiales</taxon>
        <taxon>Trichocomaceae</taxon>
        <taxon>Talaromyces</taxon>
        <taxon>Talaromyces sect. Talaromyces</taxon>
    </lineage>
</organism>
<dbReference type="HOGENOM" id="CLU_1687899_0_0_1"/>
<feature type="signal peptide" evidence="1">
    <location>
        <begin position="1"/>
        <end position="22"/>
    </location>
</feature>
<dbReference type="AlphaFoldDB" id="B8M7K5"/>
<dbReference type="RefSeq" id="XP_002479992.1">
    <property type="nucleotide sequence ID" value="XM_002479947.1"/>
</dbReference>
<accession>B8M7K5</accession>
<dbReference type="OrthoDB" id="10418319at2759"/>
<gene>
    <name evidence="2" type="ORF">TSTA_028460</name>
</gene>
<feature type="chain" id="PRO_5002874892" evidence="1">
    <location>
        <begin position="23"/>
        <end position="156"/>
    </location>
</feature>
<name>B8M7K5_TALSN</name>
<dbReference type="VEuPathDB" id="FungiDB:TSTA_028460"/>
<dbReference type="EMBL" id="EQ962654">
    <property type="protein sequence ID" value="EED19558.1"/>
    <property type="molecule type" value="Genomic_DNA"/>
</dbReference>
<protein>
    <submittedName>
        <fullName evidence="2">Uncharacterized protein</fullName>
    </submittedName>
</protein>
<reference evidence="3" key="1">
    <citation type="journal article" date="2015" name="Genome Announc.">
        <title>Genome sequence of the AIDS-associated pathogen Penicillium marneffei (ATCC18224) and its near taxonomic relative Talaromyces stipitatus (ATCC10500).</title>
        <authorList>
            <person name="Nierman W.C."/>
            <person name="Fedorova-Abrams N.D."/>
            <person name="Andrianopoulos A."/>
        </authorList>
    </citation>
    <scope>NUCLEOTIDE SEQUENCE [LARGE SCALE GENOMIC DNA]</scope>
    <source>
        <strain evidence="3">ATCC 10500 / CBS 375.48 / QM 6759 / NRRL 1006</strain>
    </source>
</reference>
<evidence type="ECO:0000256" key="1">
    <source>
        <dbReference type="SAM" id="SignalP"/>
    </source>
</evidence>
<keyword evidence="3" id="KW-1185">Reference proteome</keyword>
<dbReference type="Proteomes" id="UP000001745">
    <property type="component" value="Unassembled WGS sequence"/>
</dbReference>
<evidence type="ECO:0000313" key="3">
    <source>
        <dbReference type="Proteomes" id="UP000001745"/>
    </source>
</evidence>
<sequence length="156" mass="17370">MHLPTTLFFLSATITLPYRALALPISEAEQDAHIVERRRATYSVVNVDGSGTTADEYCYCDGYGEYIIPFDYFPPAYSLNNNNNDTNATLLNGSDESVFTHGPRKFDFLQIDRAYTNQFTVSIPDAYHDKYLAVINLVIMGSIHGNSPTSSRGANQ</sequence>
<proteinExistence type="predicted"/>
<dbReference type="InParanoid" id="B8M7K5"/>